<dbReference type="PANTHER" id="PTHR30466:SF11">
    <property type="entry name" value="FLAVIN-DEPENDENT MONOOXYGENASE, REDUCTASE SUBUNIT HSAB"/>
    <property type="match status" value="1"/>
</dbReference>
<dbReference type="InterPro" id="IPR050268">
    <property type="entry name" value="NADH-dep_flavin_reductase"/>
</dbReference>
<evidence type="ECO:0000259" key="3">
    <source>
        <dbReference type="SMART" id="SM00903"/>
    </source>
</evidence>
<keyword evidence="5" id="KW-1185">Reference proteome</keyword>
<dbReference type="Pfam" id="PF01613">
    <property type="entry name" value="Flavin_Reduct"/>
    <property type="match status" value="1"/>
</dbReference>
<dbReference type="InterPro" id="IPR002563">
    <property type="entry name" value="Flavin_Rdtase-like_dom"/>
</dbReference>
<dbReference type="RefSeq" id="WP_307058380.1">
    <property type="nucleotide sequence ID" value="NZ_JAUSUH010000002.1"/>
</dbReference>
<reference evidence="4 5" key="1">
    <citation type="submission" date="2023-07" db="EMBL/GenBank/DDBJ databases">
        <title>Genomic Encyclopedia of Type Strains, Phase IV (KMG-IV): sequencing the most valuable type-strain genomes for metagenomic binning, comparative biology and taxonomic classification.</title>
        <authorList>
            <person name="Goeker M."/>
        </authorList>
    </citation>
    <scope>NUCLEOTIDE SEQUENCE [LARGE SCALE GENOMIC DNA]</scope>
    <source>
        <strain evidence="4 5">DSM 1277</strain>
    </source>
</reference>
<evidence type="ECO:0000256" key="2">
    <source>
        <dbReference type="ARBA" id="ARBA00023002"/>
    </source>
</evidence>
<protein>
    <submittedName>
        <fullName evidence="4">Flavin reductase (DIM6/NTAB) family NADH-FMN oxidoreductase RutF</fullName>
    </submittedName>
</protein>
<feature type="domain" description="Flavin reductase like" evidence="3">
    <location>
        <begin position="21"/>
        <end position="167"/>
    </location>
</feature>
<accession>A0ABU0DEG4</accession>
<dbReference type="SUPFAM" id="SSF50475">
    <property type="entry name" value="FMN-binding split barrel"/>
    <property type="match status" value="1"/>
</dbReference>
<organism evidence="4 5">
    <name type="scientific">Ancylobacter vacuolatus</name>
    <dbReference type="NCBI Taxonomy" id="223389"/>
    <lineage>
        <taxon>Bacteria</taxon>
        <taxon>Pseudomonadati</taxon>
        <taxon>Pseudomonadota</taxon>
        <taxon>Alphaproteobacteria</taxon>
        <taxon>Hyphomicrobiales</taxon>
        <taxon>Xanthobacteraceae</taxon>
        <taxon>Ancylobacter</taxon>
    </lineage>
</organism>
<name>A0ABU0DEG4_9HYPH</name>
<evidence type="ECO:0000256" key="1">
    <source>
        <dbReference type="ARBA" id="ARBA00008898"/>
    </source>
</evidence>
<dbReference type="EMBL" id="JAUSUH010000002">
    <property type="protein sequence ID" value="MDQ0346736.1"/>
    <property type="molecule type" value="Genomic_DNA"/>
</dbReference>
<keyword evidence="2" id="KW-0560">Oxidoreductase</keyword>
<proteinExistence type="inferred from homology"/>
<dbReference type="Proteomes" id="UP001238467">
    <property type="component" value="Unassembled WGS sequence"/>
</dbReference>
<evidence type="ECO:0000313" key="5">
    <source>
        <dbReference type="Proteomes" id="UP001238467"/>
    </source>
</evidence>
<dbReference type="Gene3D" id="2.30.110.10">
    <property type="entry name" value="Electron Transport, Fmn-binding Protein, Chain A"/>
    <property type="match status" value="1"/>
</dbReference>
<dbReference type="SMART" id="SM00903">
    <property type="entry name" value="Flavin_Reduct"/>
    <property type="match status" value="1"/>
</dbReference>
<evidence type="ECO:0000313" key="4">
    <source>
        <dbReference type="EMBL" id="MDQ0346736.1"/>
    </source>
</evidence>
<comment type="caution">
    <text evidence="4">The sequence shown here is derived from an EMBL/GenBank/DDBJ whole genome shotgun (WGS) entry which is preliminary data.</text>
</comment>
<sequence>METLADTETRAFSPRDLRATFGLFPTGVTIITAVVGGERIAATVSSFGSLSLDPPLLLFSIGRHSKVFAAWNSVTHFAVNVLDQSQKELSARFGRAQLDKWEGVRTLRGDATGASLFPDALAWFECETYRIYEGGDHIITVGRIVAMARRPSASADPLVFFGGSYRRLDPEARSEPTPHDAYWTYGW</sequence>
<comment type="similarity">
    <text evidence="1">Belongs to the non-flavoprotein flavin reductase family.</text>
</comment>
<dbReference type="InterPro" id="IPR012349">
    <property type="entry name" value="Split_barrel_FMN-bd"/>
</dbReference>
<dbReference type="PANTHER" id="PTHR30466">
    <property type="entry name" value="FLAVIN REDUCTASE"/>
    <property type="match status" value="1"/>
</dbReference>
<gene>
    <name evidence="4" type="ORF">J2S76_001153</name>
</gene>